<evidence type="ECO:0000256" key="5">
    <source>
        <dbReference type="PROSITE-ProRule" id="PRU00205"/>
    </source>
</evidence>
<feature type="transmembrane region" description="Helical" evidence="6">
    <location>
        <begin position="171"/>
        <end position="192"/>
    </location>
</feature>
<evidence type="ECO:0000256" key="3">
    <source>
        <dbReference type="ARBA" id="ARBA00022989"/>
    </source>
</evidence>
<name>A0A9Q9EK35_9PEZI</name>
<organism evidence="8 9">
    <name type="scientific">Septoria linicola</name>
    <dbReference type="NCBI Taxonomy" id="215465"/>
    <lineage>
        <taxon>Eukaryota</taxon>
        <taxon>Fungi</taxon>
        <taxon>Dikarya</taxon>
        <taxon>Ascomycota</taxon>
        <taxon>Pezizomycotina</taxon>
        <taxon>Dothideomycetes</taxon>
        <taxon>Dothideomycetidae</taxon>
        <taxon>Mycosphaerellales</taxon>
        <taxon>Mycosphaerellaceae</taxon>
        <taxon>Septoria</taxon>
    </lineage>
</organism>
<feature type="transmembrane region" description="Helical" evidence="6">
    <location>
        <begin position="204"/>
        <end position="221"/>
    </location>
</feature>
<dbReference type="Pfam" id="PF03798">
    <property type="entry name" value="TRAM_LAG1_CLN8"/>
    <property type="match status" value="1"/>
</dbReference>
<feature type="transmembrane region" description="Helical" evidence="6">
    <location>
        <begin position="282"/>
        <end position="303"/>
    </location>
</feature>
<evidence type="ECO:0000313" key="9">
    <source>
        <dbReference type="Proteomes" id="UP001056384"/>
    </source>
</evidence>
<dbReference type="EMBL" id="CP099422">
    <property type="protein sequence ID" value="USW53655.1"/>
    <property type="molecule type" value="Genomic_DNA"/>
</dbReference>
<dbReference type="InterPro" id="IPR006634">
    <property type="entry name" value="TLC-dom"/>
</dbReference>
<keyword evidence="3 6" id="KW-1133">Transmembrane helix</keyword>
<protein>
    <submittedName>
        <fullName evidence="8">TRAM/LAG1/CLN8 domain-containing protein</fullName>
    </submittedName>
</protein>
<dbReference type="AlphaFoldDB" id="A0A9Q9EK35"/>
<sequence>MKDPFPLPPPEWLVANVQPLAEYVGLPTLALHAHEVIFAFCLYTFIGSVVSPILSTWLVPDTYKSLNHRTKVNWDVHVVSFFQSVLICALSLYVMFYDEERKAVRPRAQWEGRVWEYTGMSGLCQSFALGYFLWDLIQCTYHVEIFGIGMLAHAISAVSVFALGYRPFLYFYAPVFLLYELSSPLLNIHWFCDKLNLTGSPIQAINGAFLVASFFSCRLVWGNYSSVLVFIDVYNAVFHGNTFITKNSTLAPTHYSTQDLLSIYADEQGQRLAFAGGEGVPLWLGLVYLASNLTLNSLNIFWFGKMIETIRSRFEPPLGTKGVGKDVKHWEPEEKIKAAAKDGANAARAAAERVMNAPILQDDVDVQKVTQADGSKSVEVTQRTLRTRRKA</sequence>
<feature type="transmembrane region" description="Helical" evidence="6">
    <location>
        <begin position="114"/>
        <end position="133"/>
    </location>
</feature>
<dbReference type="GO" id="GO:0005783">
    <property type="term" value="C:endoplasmic reticulum"/>
    <property type="evidence" value="ECO:0007669"/>
    <property type="project" value="TreeGrafter"/>
</dbReference>
<evidence type="ECO:0000313" key="8">
    <source>
        <dbReference type="EMBL" id="USW53655.1"/>
    </source>
</evidence>
<dbReference type="SMART" id="SM00724">
    <property type="entry name" value="TLC"/>
    <property type="match status" value="1"/>
</dbReference>
<dbReference type="InterPro" id="IPR050846">
    <property type="entry name" value="TLCD"/>
</dbReference>
<evidence type="ECO:0000256" key="2">
    <source>
        <dbReference type="ARBA" id="ARBA00022692"/>
    </source>
</evidence>
<dbReference type="GO" id="GO:0055088">
    <property type="term" value="P:lipid homeostasis"/>
    <property type="evidence" value="ECO:0007669"/>
    <property type="project" value="TreeGrafter"/>
</dbReference>
<evidence type="ECO:0000256" key="1">
    <source>
        <dbReference type="ARBA" id="ARBA00004141"/>
    </source>
</evidence>
<feature type="transmembrane region" description="Helical" evidence="6">
    <location>
        <begin position="145"/>
        <end position="165"/>
    </location>
</feature>
<accession>A0A9Q9EK35</accession>
<feature type="transmembrane region" description="Helical" evidence="6">
    <location>
        <begin position="72"/>
        <end position="94"/>
    </location>
</feature>
<evidence type="ECO:0000256" key="6">
    <source>
        <dbReference type="SAM" id="Phobius"/>
    </source>
</evidence>
<comment type="subcellular location">
    <subcellularLocation>
        <location evidence="1">Membrane</location>
        <topology evidence="1">Multi-pass membrane protein</topology>
    </subcellularLocation>
</comment>
<reference evidence="8" key="1">
    <citation type="submission" date="2022-06" db="EMBL/GenBank/DDBJ databases">
        <title>Complete genome sequences of two strains of the flax pathogen Septoria linicola.</title>
        <authorList>
            <person name="Lapalu N."/>
            <person name="Simon A."/>
            <person name="Demenou B."/>
            <person name="Paumier D."/>
            <person name="Guillot M.-P."/>
            <person name="Gout L."/>
            <person name="Valade R."/>
        </authorList>
    </citation>
    <scope>NUCLEOTIDE SEQUENCE</scope>
    <source>
        <strain evidence="8">SE15195</strain>
    </source>
</reference>
<gene>
    <name evidence="8" type="ORF">Slin15195_G069740</name>
</gene>
<dbReference type="PANTHER" id="PTHR13439">
    <property type="entry name" value="CT120 PROTEIN"/>
    <property type="match status" value="1"/>
</dbReference>
<feature type="domain" description="TLC" evidence="7">
    <location>
        <begin position="69"/>
        <end position="315"/>
    </location>
</feature>
<feature type="transmembrane region" description="Helical" evidence="6">
    <location>
        <begin position="36"/>
        <end position="60"/>
    </location>
</feature>
<evidence type="ECO:0000256" key="4">
    <source>
        <dbReference type="ARBA" id="ARBA00023136"/>
    </source>
</evidence>
<keyword evidence="2 5" id="KW-0812">Transmembrane</keyword>
<evidence type="ECO:0000259" key="7">
    <source>
        <dbReference type="PROSITE" id="PS50922"/>
    </source>
</evidence>
<keyword evidence="4 5" id="KW-0472">Membrane</keyword>
<proteinExistence type="predicted"/>
<dbReference type="GO" id="GO:0016020">
    <property type="term" value="C:membrane"/>
    <property type="evidence" value="ECO:0007669"/>
    <property type="project" value="UniProtKB-SubCell"/>
</dbReference>
<dbReference type="PANTHER" id="PTHR13439:SF0">
    <property type="entry name" value="TOPOISOMERASE I DAMAGE AFFECTED PROTEIN 4"/>
    <property type="match status" value="1"/>
</dbReference>
<dbReference type="PROSITE" id="PS50922">
    <property type="entry name" value="TLC"/>
    <property type="match status" value="1"/>
</dbReference>
<dbReference type="Proteomes" id="UP001056384">
    <property type="component" value="Chromosome 5"/>
</dbReference>
<keyword evidence="9" id="KW-1185">Reference proteome</keyword>